<dbReference type="SUPFAM" id="SSF53098">
    <property type="entry name" value="Ribonuclease H-like"/>
    <property type="match status" value="1"/>
</dbReference>
<keyword evidence="1" id="KW-0540">Nuclease</keyword>
<dbReference type="InterPro" id="IPR036397">
    <property type="entry name" value="RNaseH_sf"/>
</dbReference>
<dbReference type="EMBL" id="UINC01018873">
    <property type="protein sequence ID" value="SVA79599.1"/>
    <property type="molecule type" value="Genomic_DNA"/>
</dbReference>
<keyword evidence="3" id="KW-0269">Exonuclease</keyword>
<dbReference type="SMART" id="SM00479">
    <property type="entry name" value="EXOIII"/>
    <property type="match status" value="1"/>
</dbReference>
<dbReference type="Pfam" id="PF00929">
    <property type="entry name" value="RNase_T"/>
    <property type="match status" value="1"/>
</dbReference>
<name>A0A381YRK9_9ZZZZ</name>
<accession>A0A381YRK9</accession>
<evidence type="ECO:0000313" key="5">
    <source>
        <dbReference type="EMBL" id="SVA79599.1"/>
    </source>
</evidence>
<dbReference type="CDD" id="cd06127">
    <property type="entry name" value="DEDDh"/>
    <property type="match status" value="1"/>
</dbReference>
<sequence>MNYRDIIVFDFETGGRNPHKCQPTQIAAIAIHARKLTLQPAGVFNSEMRPILDDEKAIAAGFDPVEDEALDITKKTRTALAKAPLPKTVWKKFAQFCDKYNFKKTSYYAPIAAGYNINGYDMPIVERMCQMYGPIDEKRNRQKLFNPIFTMDLMQHVYCWFENNSDVKGYSMDYLRDYFGISKDNAHDALQDVKDTANILIKFLLMQRNLSKKIKFAKAFAGGEMYVK</sequence>
<dbReference type="PANTHER" id="PTHR30231:SF4">
    <property type="entry name" value="PROTEIN NEN2"/>
    <property type="match status" value="1"/>
</dbReference>
<evidence type="ECO:0000256" key="3">
    <source>
        <dbReference type="ARBA" id="ARBA00022839"/>
    </source>
</evidence>
<gene>
    <name evidence="5" type="ORF">METZ01_LOCUS132453</name>
</gene>
<dbReference type="GO" id="GO:0008408">
    <property type="term" value="F:3'-5' exonuclease activity"/>
    <property type="evidence" value="ECO:0007669"/>
    <property type="project" value="TreeGrafter"/>
</dbReference>
<dbReference type="GO" id="GO:0003676">
    <property type="term" value="F:nucleic acid binding"/>
    <property type="evidence" value="ECO:0007669"/>
    <property type="project" value="InterPro"/>
</dbReference>
<proteinExistence type="predicted"/>
<protein>
    <recommendedName>
        <fullName evidence="4">Exonuclease domain-containing protein</fullName>
    </recommendedName>
</protein>
<dbReference type="AlphaFoldDB" id="A0A381YRK9"/>
<dbReference type="InterPro" id="IPR012337">
    <property type="entry name" value="RNaseH-like_sf"/>
</dbReference>
<reference evidence="5" key="1">
    <citation type="submission" date="2018-05" db="EMBL/GenBank/DDBJ databases">
        <authorList>
            <person name="Lanie J.A."/>
            <person name="Ng W.-L."/>
            <person name="Kazmierczak K.M."/>
            <person name="Andrzejewski T.M."/>
            <person name="Davidsen T.M."/>
            <person name="Wayne K.J."/>
            <person name="Tettelin H."/>
            <person name="Glass J.I."/>
            <person name="Rusch D."/>
            <person name="Podicherti R."/>
            <person name="Tsui H.-C.T."/>
            <person name="Winkler M.E."/>
        </authorList>
    </citation>
    <scope>NUCLEOTIDE SEQUENCE</scope>
</reference>
<evidence type="ECO:0000259" key="4">
    <source>
        <dbReference type="SMART" id="SM00479"/>
    </source>
</evidence>
<evidence type="ECO:0000256" key="2">
    <source>
        <dbReference type="ARBA" id="ARBA00022801"/>
    </source>
</evidence>
<dbReference type="PANTHER" id="PTHR30231">
    <property type="entry name" value="DNA POLYMERASE III SUBUNIT EPSILON"/>
    <property type="match status" value="1"/>
</dbReference>
<dbReference type="InterPro" id="IPR013520">
    <property type="entry name" value="Ribonucl_H"/>
</dbReference>
<evidence type="ECO:0000256" key="1">
    <source>
        <dbReference type="ARBA" id="ARBA00022722"/>
    </source>
</evidence>
<dbReference type="Gene3D" id="3.30.420.10">
    <property type="entry name" value="Ribonuclease H-like superfamily/Ribonuclease H"/>
    <property type="match status" value="1"/>
</dbReference>
<feature type="domain" description="Exonuclease" evidence="4">
    <location>
        <begin position="5"/>
        <end position="209"/>
    </location>
</feature>
<keyword evidence="2" id="KW-0378">Hydrolase</keyword>
<organism evidence="5">
    <name type="scientific">marine metagenome</name>
    <dbReference type="NCBI Taxonomy" id="408172"/>
    <lineage>
        <taxon>unclassified sequences</taxon>
        <taxon>metagenomes</taxon>
        <taxon>ecological metagenomes</taxon>
    </lineage>
</organism>